<evidence type="ECO:0000256" key="1">
    <source>
        <dbReference type="SAM" id="SignalP"/>
    </source>
</evidence>
<accession>A0A0B8Q9U2</accession>
<dbReference type="STRING" id="1481914.JCM19241_3187"/>
<reference evidence="4 5" key="3">
    <citation type="submission" date="2015-01" db="EMBL/GenBank/DDBJ databases">
        <authorList>
            <consortium name="NBRP consortium"/>
            <person name="Sawabe T."/>
            <person name="Meirelles P."/>
            <person name="Feng G."/>
            <person name="Sayaka M."/>
            <person name="Hattori M."/>
            <person name="Ohkuma M."/>
        </authorList>
    </citation>
    <scope>NUCLEOTIDE SEQUENCE [LARGE SCALE GENOMIC DNA]</scope>
    <source>
        <strain evidence="5">JCM 19231</strain>
        <strain evidence="4">JCM 19241</strain>
        <strain evidence="2">JCM19231</strain>
        <strain evidence="3">JCM19241</strain>
    </source>
</reference>
<feature type="chain" id="PRO_5010413506" evidence="1">
    <location>
        <begin position="21"/>
        <end position="53"/>
    </location>
</feature>
<comment type="caution">
    <text evidence="3">The sequence shown here is derived from an EMBL/GenBank/DDBJ whole genome shotgun (WGS) entry which is preliminary data.</text>
</comment>
<feature type="signal peptide" evidence="1">
    <location>
        <begin position="1"/>
        <end position="20"/>
    </location>
</feature>
<evidence type="ECO:0000313" key="4">
    <source>
        <dbReference type="Proteomes" id="UP000031666"/>
    </source>
</evidence>
<dbReference type="Proteomes" id="UP000031671">
    <property type="component" value="Unassembled WGS sequence"/>
</dbReference>
<evidence type="ECO:0000313" key="2">
    <source>
        <dbReference type="EMBL" id="GAM57139.1"/>
    </source>
</evidence>
<gene>
    <name evidence="2" type="ORF">JCM19231_3255</name>
    <name evidence="3" type="ORF">JCM19241_3187</name>
</gene>
<organism evidence="3 4">
    <name type="scientific">Vibrio ishigakensis</name>
    <dbReference type="NCBI Taxonomy" id="1481914"/>
    <lineage>
        <taxon>Bacteria</taxon>
        <taxon>Pseudomonadati</taxon>
        <taxon>Pseudomonadota</taxon>
        <taxon>Gammaproteobacteria</taxon>
        <taxon>Vibrionales</taxon>
        <taxon>Vibrionaceae</taxon>
        <taxon>Vibrio</taxon>
    </lineage>
</organism>
<keyword evidence="1" id="KW-0732">Signal</keyword>
<name>A0A0B8Q9U2_9VIBR</name>
<reference evidence="3 4" key="2">
    <citation type="submission" date="2015-01" db="EMBL/GenBank/DDBJ databases">
        <title>Vibrio sp. C94 JCM 19241 whole genome shotgun sequence.</title>
        <authorList>
            <person name="Sawabe T."/>
            <person name="Meirelles P."/>
            <person name="Feng G."/>
            <person name="Sayaka M."/>
            <person name="Hattori M."/>
            <person name="Ohkuma M."/>
        </authorList>
    </citation>
    <scope>NUCLEOTIDE SEQUENCE [LARGE SCALE GENOMIC DNA]</scope>
    <source>
        <strain evidence="4">JCM 19241</strain>
        <strain evidence="3">JCM19241</strain>
    </source>
</reference>
<dbReference type="EMBL" id="BBRZ01000045">
    <property type="protein sequence ID" value="GAM57139.1"/>
    <property type="molecule type" value="Genomic_DNA"/>
</dbReference>
<dbReference type="AlphaFoldDB" id="A0A0B8Q9U2"/>
<dbReference type="EMBL" id="BBSC01000001">
    <property type="protein sequence ID" value="GAM73732.1"/>
    <property type="molecule type" value="Genomic_DNA"/>
</dbReference>
<reference evidence="2 5" key="1">
    <citation type="submission" date="2015-01" db="EMBL/GenBank/DDBJ databases">
        <title>Vibrio sp. C1 JCM 19231 whole genome shotgun sequence.</title>
        <authorList>
            <person name="Sawabe T."/>
            <person name="Meirelles P."/>
            <person name="Feng G."/>
            <person name="Sayaka M."/>
            <person name="Hattori M."/>
            <person name="Ohkuma M."/>
        </authorList>
    </citation>
    <scope>NUCLEOTIDE SEQUENCE [LARGE SCALE GENOMIC DNA]</scope>
    <source>
        <strain evidence="5">JCM 19231</strain>
        <strain evidence="2">JCM19231</strain>
    </source>
</reference>
<dbReference type="RefSeq" id="WP_261833291.1">
    <property type="nucleotide sequence ID" value="NZ_AP024881.1"/>
</dbReference>
<evidence type="ECO:0000313" key="3">
    <source>
        <dbReference type="EMBL" id="GAM73732.1"/>
    </source>
</evidence>
<proteinExistence type="predicted"/>
<protein>
    <submittedName>
        <fullName evidence="3">Uncharacterized protein</fullName>
    </submittedName>
</protein>
<accession>A0A0B8P2D7</accession>
<evidence type="ECO:0000313" key="5">
    <source>
        <dbReference type="Proteomes" id="UP000031671"/>
    </source>
</evidence>
<dbReference type="Proteomes" id="UP000031666">
    <property type="component" value="Unassembled WGS sequence"/>
</dbReference>
<keyword evidence="5" id="KW-1185">Reference proteome</keyword>
<sequence length="53" mass="5598">MKKLVIVAVVVALGAVFVWNNNTALSTVCSSVSAVQNQFPVECTKARAASLFN</sequence>